<keyword evidence="4" id="KW-0788">Thiol protease</keyword>
<comment type="similarity">
    <text evidence="5">Belongs to the Prp family.</text>
</comment>
<evidence type="ECO:0000256" key="5">
    <source>
        <dbReference type="ARBA" id="ARBA00044503"/>
    </source>
</evidence>
<gene>
    <name evidence="7" type="ORF">SSCH_170045</name>
</gene>
<evidence type="ECO:0000256" key="3">
    <source>
        <dbReference type="ARBA" id="ARBA00022801"/>
    </source>
</evidence>
<evidence type="ECO:0000313" key="7">
    <source>
        <dbReference type="EMBL" id="CEO88311.1"/>
    </source>
</evidence>
<dbReference type="Gene3D" id="3.30.70.1490">
    <property type="entry name" value="Cysteine protease Prp"/>
    <property type="match status" value="1"/>
</dbReference>
<dbReference type="Pfam" id="PF04327">
    <property type="entry name" value="Peptidase_Prp"/>
    <property type="match status" value="1"/>
</dbReference>
<name>A0A0B7MK66_9FIRM</name>
<dbReference type="OrthoDB" id="48998at2"/>
<dbReference type="EMBL" id="CDRZ01000079">
    <property type="protein sequence ID" value="CEO88311.1"/>
    <property type="molecule type" value="Genomic_DNA"/>
</dbReference>
<dbReference type="InterPro" id="IPR007422">
    <property type="entry name" value="Peptidase_Prp"/>
</dbReference>
<dbReference type="Proteomes" id="UP000046155">
    <property type="component" value="Unassembled WGS sequence"/>
</dbReference>
<dbReference type="CDD" id="cd16332">
    <property type="entry name" value="Prp-like"/>
    <property type="match status" value="1"/>
</dbReference>
<organism evidence="7 8">
    <name type="scientific">Syntrophaceticus schinkii</name>
    <dbReference type="NCBI Taxonomy" id="499207"/>
    <lineage>
        <taxon>Bacteria</taxon>
        <taxon>Bacillati</taxon>
        <taxon>Bacillota</taxon>
        <taxon>Clostridia</taxon>
        <taxon>Thermoanaerobacterales</taxon>
        <taxon>Thermoanaerobacterales Family III. Incertae Sedis</taxon>
        <taxon>Syntrophaceticus</taxon>
    </lineage>
</organism>
<dbReference type="GO" id="GO:0006508">
    <property type="term" value="P:proteolysis"/>
    <property type="evidence" value="ECO:0007669"/>
    <property type="project" value="UniProtKB-KW"/>
</dbReference>
<evidence type="ECO:0000256" key="2">
    <source>
        <dbReference type="ARBA" id="ARBA00022670"/>
    </source>
</evidence>
<dbReference type="GO" id="GO:0042254">
    <property type="term" value="P:ribosome biogenesis"/>
    <property type="evidence" value="ECO:0007669"/>
    <property type="project" value="UniProtKB-KW"/>
</dbReference>
<keyword evidence="3" id="KW-0378">Hydrolase</keyword>
<proteinExistence type="inferred from homology"/>
<reference evidence="8" key="1">
    <citation type="submission" date="2015-01" db="EMBL/GenBank/DDBJ databases">
        <authorList>
            <person name="Manzoor Shahid"/>
            <person name="Zubair Saima"/>
        </authorList>
    </citation>
    <scope>NUCLEOTIDE SEQUENCE [LARGE SCALE GENOMIC DNA]</scope>
    <source>
        <strain evidence="8">Sp3</strain>
    </source>
</reference>
<accession>A0A0B7MK66</accession>
<evidence type="ECO:0000256" key="6">
    <source>
        <dbReference type="ARBA" id="ARBA00044538"/>
    </source>
</evidence>
<keyword evidence="2" id="KW-0645">Protease</keyword>
<evidence type="ECO:0000256" key="1">
    <source>
        <dbReference type="ARBA" id="ARBA00022517"/>
    </source>
</evidence>
<dbReference type="SUPFAM" id="SSF118010">
    <property type="entry name" value="TM1457-like"/>
    <property type="match status" value="1"/>
</dbReference>
<evidence type="ECO:0000256" key="4">
    <source>
        <dbReference type="ARBA" id="ARBA00022807"/>
    </source>
</evidence>
<dbReference type="GO" id="GO:0008234">
    <property type="term" value="F:cysteine-type peptidase activity"/>
    <property type="evidence" value="ECO:0007669"/>
    <property type="project" value="UniProtKB-KW"/>
</dbReference>
<keyword evidence="8" id="KW-1185">Reference proteome</keyword>
<keyword evidence="1" id="KW-0690">Ribosome biogenesis</keyword>
<protein>
    <recommendedName>
        <fullName evidence="6">Ribosomal processing cysteine protease Prp</fullName>
    </recommendedName>
</protein>
<dbReference type="RefSeq" id="WP_044664501.1">
    <property type="nucleotide sequence ID" value="NZ_CDRZ01000079.1"/>
</dbReference>
<dbReference type="PANTHER" id="PTHR39178">
    <property type="entry name" value="HYPOTHETICAL RIBOSOME-ASSOCIATED PROTEIN"/>
    <property type="match status" value="1"/>
</dbReference>
<sequence>MISATFFENENGELRGFLVRGHAGYKAAGEDIVCAGVSALVQTAAAGLERFLSRAPLIEGCTKSLNDVFVKLILPDDLTAEDTRTARVILETMELGMQGISGGYGKYLEVRRYRKNDNL</sequence>
<dbReference type="AlphaFoldDB" id="A0A0B7MK66"/>
<evidence type="ECO:0000313" key="8">
    <source>
        <dbReference type="Proteomes" id="UP000046155"/>
    </source>
</evidence>
<dbReference type="PANTHER" id="PTHR39178:SF1">
    <property type="entry name" value="RIBOSOMAL-PROCESSING CYSTEINE PROTEASE PRP"/>
    <property type="match status" value="1"/>
</dbReference>
<dbReference type="InterPro" id="IPR036764">
    <property type="entry name" value="Peptidase_Prp_sf"/>
</dbReference>